<dbReference type="EMBL" id="CP051461">
    <property type="protein sequence ID" value="QJC57372.1"/>
    <property type="molecule type" value="Genomic_DNA"/>
</dbReference>
<evidence type="ECO:0000313" key="2">
    <source>
        <dbReference type="EMBL" id="QJC57372.1"/>
    </source>
</evidence>
<organism evidence="2 3">
    <name type="scientific">Polaromonas vacuolata</name>
    <dbReference type="NCBI Taxonomy" id="37448"/>
    <lineage>
        <taxon>Bacteria</taxon>
        <taxon>Pseudomonadati</taxon>
        <taxon>Pseudomonadota</taxon>
        <taxon>Betaproteobacteria</taxon>
        <taxon>Burkholderiales</taxon>
        <taxon>Comamonadaceae</taxon>
        <taxon>Polaromonas</taxon>
    </lineage>
</organism>
<sequence length="235" mass="26316">MTRLLTLKILINSSRHQLAKHWQRVKARLAASLAIALIAGCAGPLTTKVSNFNQWPQDAAGSNFIFTVPASKGYELEQQSYENQVQAELGKQGLQPAKSAQNARFEVDLITSSSLSEDKYLQPVYQDFYIYQPPHRDQNGNLYWPPSLFAPRYVGEREITRTLQTSTLRVQIRDRAATAKPGVVFESQATYEGDPRDLPKLVPYLARAVFNGFPGMNGSIKLVKFDTKTGELLKP</sequence>
<gene>
    <name evidence="2" type="ORF">HC248_02697</name>
</gene>
<accession>A0A6H2HBX4</accession>
<dbReference type="Pfam" id="PF13590">
    <property type="entry name" value="DUF4136"/>
    <property type="match status" value="1"/>
</dbReference>
<dbReference type="AlphaFoldDB" id="A0A6H2HBX4"/>
<dbReference type="RefSeq" id="WP_168922896.1">
    <property type="nucleotide sequence ID" value="NZ_CP051461.1"/>
</dbReference>
<evidence type="ECO:0000259" key="1">
    <source>
        <dbReference type="Pfam" id="PF13590"/>
    </source>
</evidence>
<dbReference type="KEGG" id="pvac:HC248_02697"/>
<reference evidence="2 3" key="1">
    <citation type="submission" date="2020-04" db="EMBL/GenBank/DDBJ databases">
        <title>Complete genome of a Psychrophilic, Marine, Gas Vacuolate Bacterium Polaromonas vacuolata KCTC 22033T.</title>
        <authorList>
            <person name="Hwang K."/>
            <person name="Kim K.M."/>
        </authorList>
    </citation>
    <scope>NUCLEOTIDE SEQUENCE [LARGE SCALE GENOMIC DNA]</scope>
    <source>
        <strain evidence="2 3">KCTC 22033</strain>
    </source>
</reference>
<name>A0A6H2HBX4_9BURK</name>
<keyword evidence="3" id="KW-1185">Reference proteome</keyword>
<evidence type="ECO:0000313" key="3">
    <source>
        <dbReference type="Proteomes" id="UP000502041"/>
    </source>
</evidence>
<proteinExistence type="predicted"/>
<dbReference type="InterPro" id="IPR025411">
    <property type="entry name" value="DUF4136"/>
</dbReference>
<dbReference type="Proteomes" id="UP000502041">
    <property type="component" value="Chromosome"/>
</dbReference>
<protein>
    <recommendedName>
        <fullName evidence="1">DUF4136 domain-containing protein</fullName>
    </recommendedName>
</protein>
<feature type="domain" description="DUF4136" evidence="1">
    <location>
        <begin position="49"/>
        <end position="215"/>
    </location>
</feature>